<dbReference type="InterPro" id="IPR034660">
    <property type="entry name" value="DinB/YfiT-like"/>
</dbReference>
<dbReference type="Proteomes" id="UP000031967">
    <property type="component" value="Unassembled WGS sequence"/>
</dbReference>
<keyword evidence="3" id="KW-1185">Reference proteome</keyword>
<dbReference type="Pfam" id="PF12867">
    <property type="entry name" value="DinB_2"/>
    <property type="match status" value="1"/>
</dbReference>
<evidence type="ECO:0000259" key="1">
    <source>
        <dbReference type="Pfam" id="PF12867"/>
    </source>
</evidence>
<evidence type="ECO:0000313" key="2">
    <source>
        <dbReference type="EMBL" id="KIL38237.1"/>
    </source>
</evidence>
<name>A0ABR5AB70_9BACL</name>
<dbReference type="EMBL" id="JXAK01000070">
    <property type="protein sequence ID" value="KIL38237.1"/>
    <property type="molecule type" value="Genomic_DNA"/>
</dbReference>
<dbReference type="Gene3D" id="1.20.120.450">
    <property type="entry name" value="dinb family like domain"/>
    <property type="match status" value="1"/>
</dbReference>
<accession>A0ABR5AB70</accession>
<protein>
    <recommendedName>
        <fullName evidence="1">DinB-like domain-containing protein</fullName>
    </recommendedName>
</protein>
<gene>
    <name evidence="2" type="ORF">SD70_27825</name>
</gene>
<comment type="caution">
    <text evidence="2">The sequence shown here is derived from an EMBL/GenBank/DDBJ whole genome shotgun (WGS) entry which is preliminary data.</text>
</comment>
<dbReference type="SUPFAM" id="SSF109854">
    <property type="entry name" value="DinB/YfiT-like putative metalloenzymes"/>
    <property type="match status" value="1"/>
</dbReference>
<evidence type="ECO:0000313" key="3">
    <source>
        <dbReference type="Proteomes" id="UP000031967"/>
    </source>
</evidence>
<feature type="domain" description="DinB-like" evidence="1">
    <location>
        <begin position="19"/>
        <end position="137"/>
    </location>
</feature>
<proteinExistence type="predicted"/>
<sequence length="154" mass="17445">MLRRNLQITFDQEDWFVPLRTAVEGVTAEQANWRPAGEKANTIAEIVAHLNFYKSRLLQRLRGEEPNYDGLSNDDTFKPDEAGWQAAVAEMNRIHAELEETIGKLDDEALDRPLPKQALGLTLNSILLHDAHHGGQIVYIRKLQGSWPAARSFD</sequence>
<organism evidence="2 3">
    <name type="scientific">Gordoniibacillus kamchatkensis</name>
    <dbReference type="NCBI Taxonomy" id="1590651"/>
    <lineage>
        <taxon>Bacteria</taxon>
        <taxon>Bacillati</taxon>
        <taxon>Bacillota</taxon>
        <taxon>Bacilli</taxon>
        <taxon>Bacillales</taxon>
        <taxon>Paenibacillaceae</taxon>
        <taxon>Gordoniibacillus</taxon>
    </lineage>
</organism>
<dbReference type="InterPro" id="IPR024775">
    <property type="entry name" value="DinB-like"/>
</dbReference>
<reference evidence="2 3" key="1">
    <citation type="submission" date="2014-12" db="EMBL/GenBank/DDBJ databases">
        <title>Draft genome sequence of Paenibacillus kamchatkensis strain B-2647.</title>
        <authorList>
            <person name="Karlyshev A.V."/>
            <person name="Kudryashova E.B."/>
        </authorList>
    </citation>
    <scope>NUCLEOTIDE SEQUENCE [LARGE SCALE GENOMIC DNA]</scope>
    <source>
        <strain evidence="2 3">VKM B-2647</strain>
    </source>
</reference>